<feature type="transmembrane region" description="Helical" evidence="8">
    <location>
        <begin position="84"/>
        <end position="101"/>
    </location>
</feature>
<keyword evidence="2 8" id="KW-0812">Transmembrane</keyword>
<dbReference type="GO" id="GO:0016020">
    <property type="term" value="C:membrane"/>
    <property type="evidence" value="ECO:0007669"/>
    <property type="project" value="GOC"/>
</dbReference>
<dbReference type="Proteomes" id="UP000293874">
    <property type="component" value="Unassembled WGS sequence"/>
</dbReference>
<evidence type="ECO:0000256" key="6">
    <source>
        <dbReference type="ARBA" id="ARBA00023136"/>
    </source>
</evidence>
<evidence type="ECO:0000256" key="1">
    <source>
        <dbReference type="ARBA" id="ARBA00004127"/>
    </source>
</evidence>
<evidence type="ECO:0000256" key="3">
    <source>
        <dbReference type="ARBA" id="ARBA00022989"/>
    </source>
</evidence>
<dbReference type="GO" id="GO:0005506">
    <property type="term" value="F:iron ion binding"/>
    <property type="evidence" value="ECO:0007669"/>
    <property type="project" value="InterPro"/>
</dbReference>
<evidence type="ECO:0000259" key="9">
    <source>
        <dbReference type="Pfam" id="PF04116"/>
    </source>
</evidence>
<proteinExistence type="predicted"/>
<keyword evidence="5" id="KW-0443">Lipid metabolism</keyword>
<feature type="domain" description="Fatty acid hydroxylase" evidence="9">
    <location>
        <begin position="88"/>
        <end position="220"/>
    </location>
</feature>
<keyword evidence="11" id="KW-1185">Reference proteome</keyword>
<feature type="region of interest" description="Disordered" evidence="7">
    <location>
        <begin position="284"/>
        <end position="315"/>
    </location>
</feature>
<keyword evidence="3 8" id="KW-1133">Transmembrane helix</keyword>
<dbReference type="GO" id="GO:0050479">
    <property type="term" value="F:glyceryl-ether monooxygenase activity"/>
    <property type="evidence" value="ECO:0007669"/>
    <property type="project" value="TreeGrafter"/>
</dbReference>
<evidence type="ECO:0000256" key="5">
    <source>
        <dbReference type="ARBA" id="ARBA00023098"/>
    </source>
</evidence>
<evidence type="ECO:0000256" key="4">
    <source>
        <dbReference type="ARBA" id="ARBA00023002"/>
    </source>
</evidence>
<reference evidence="10 11" key="1">
    <citation type="submission" date="2019-02" db="EMBL/GenBank/DDBJ databases">
        <title>Genomic Encyclopedia of Type Strains, Phase IV (KMG-IV): sequencing the most valuable type-strain genomes for metagenomic binning, comparative biology and taxonomic classification.</title>
        <authorList>
            <person name="Goeker M."/>
        </authorList>
    </citation>
    <scope>NUCLEOTIDE SEQUENCE [LARGE SCALE GENOMIC DNA]</scope>
    <source>
        <strain evidence="10 11">DSM 18116</strain>
    </source>
</reference>
<evidence type="ECO:0000313" key="10">
    <source>
        <dbReference type="EMBL" id="RZS65123.1"/>
    </source>
</evidence>
<dbReference type="GO" id="GO:0012505">
    <property type="term" value="C:endomembrane system"/>
    <property type="evidence" value="ECO:0007669"/>
    <property type="project" value="UniProtKB-SubCell"/>
</dbReference>
<feature type="transmembrane region" description="Helical" evidence="8">
    <location>
        <begin position="141"/>
        <end position="170"/>
    </location>
</feature>
<evidence type="ECO:0000256" key="2">
    <source>
        <dbReference type="ARBA" id="ARBA00022692"/>
    </source>
</evidence>
<dbReference type="GO" id="GO:0008610">
    <property type="term" value="P:lipid biosynthetic process"/>
    <property type="evidence" value="ECO:0007669"/>
    <property type="project" value="InterPro"/>
</dbReference>
<evidence type="ECO:0000313" key="11">
    <source>
        <dbReference type="Proteomes" id="UP000293874"/>
    </source>
</evidence>
<keyword evidence="6 8" id="KW-0472">Membrane</keyword>
<accession>A0A4Q7MCR8</accession>
<evidence type="ECO:0000256" key="7">
    <source>
        <dbReference type="SAM" id="MobiDB-lite"/>
    </source>
</evidence>
<dbReference type="PANTHER" id="PTHR21624">
    <property type="entry name" value="STEROL DESATURASE-RELATED PROTEIN"/>
    <property type="match status" value="1"/>
</dbReference>
<comment type="subcellular location">
    <subcellularLocation>
        <location evidence="1">Endomembrane system</location>
        <topology evidence="1">Multi-pass membrane protein</topology>
    </subcellularLocation>
</comment>
<evidence type="ECO:0000256" key="8">
    <source>
        <dbReference type="SAM" id="Phobius"/>
    </source>
</evidence>
<comment type="caution">
    <text evidence="10">The sequence shown here is derived from an EMBL/GenBank/DDBJ whole genome shotgun (WGS) entry which is preliminary data.</text>
</comment>
<dbReference type="InterPro" id="IPR051689">
    <property type="entry name" value="Sterol_desaturase/TMEM195"/>
</dbReference>
<sequence length="315" mass="37526">MPAVEAIREQILILISTPVYLIIIGAEILLSNYRHRKAYTWKDTGVNVYLMLMNGALDLLFRGVYLVVLDYFYRHQIFNFDHVIVYWFMLVLLEDFLYYWLHRFDHEIRIFWAVHVTHHSSDLFNFTVGFRSSVFQPLYRFIYFIPLALMGFSPLDIIFIYSATQIWGIFVHTEFIKKMGWLEHILVTPSHHRVHHASNPKYLDKNMGMFLIIWDKIFGTFQAELPEAEYQPIKYGLTSPLKKETPVTVVFHEWSSIWKDITRTDITWKEKWHYLFGPPGWSHDGSRLTSEEMRAEEDAQAGNSTVFQEERLRMK</sequence>
<dbReference type="GO" id="GO:0006643">
    <property type="term" value="P:membrane lipid metabolic process"/>
    <property type="evidence" value="ECO:0007669"/>
    <property type="project" value="TreeGrafter"/>
</dbReference>
<dbReference type="InterPro" id="IPR006694">
    <property type="entry name" value="Fatty_acid_hydroxylase"/>
</dbReference>
<dbReference type="Pfam" id="PF04116">
    <property type="entry name" value="FA_hydroxylase"/>
    <property type="match status" value="1"/>
</dbReference>
<feature type="transmembrane region" description="Helical" evidence="8">
    <location>
        <begin position="50"/>
        <end position="72"/>
    </location>
</feature>
<dbReference type="PANTHER" id="PTHR21624:SF1">
    <property type="entry name" value="ALKYLGLYCEROL MONOOXYGENASE"/>
    <property type="match status" value="1"/>
</dbReference>
<dbReference type="EMBL" id="SGXA01000006">
    <property type="protein sequence ID" value="RZS65123.1"/>
    <property type="molecule type" value="Genomic_DNA"/>
</dbReference>
<dbReference type="AlphaFoldDB" id="A0A4Q7MCR8"/>
<name>A0A4Q7MCR8_9BACT</name>
<protein>
    <submittedName>
        <fullName evidence="10">Fatty acid hydroxylase family protein</fullName>
    </submittedName>
</protein>
<feature type="compositionally biased region" description="Basic and acidic residues" evidence="7">
    <location>
        <begin position="284"/>
        <end position="297"/>
    </location>
</feature>
<organism evidence="10 11">
    <name type="scientific">Pseudobacter ginsenosidimutans</name>
    <dbReference type="NCBI Taxonomy" id="661488"/>
    <lineage>
        <taxon>Bacteria</taxon>
        <taxon>Pseudomonadati</taxon>
        <taxon>Bacteroidota</taxon>
        <taxon>Chitinophagia</taxon>
        <taxon>Chitinophagales</taxon>
        <taxon>Chitinophagaceae</taxon>
        <taxon>Pseudobacter</taxon>
    </lineage>
</organism>
<keyword evidence="4" id="KW-0560">Oxidoreductase</keyword>
<gene>
    <name evidence="10" type="ORF">EV199_5879</name>
</gene>
<feature type="transmembrane region" description="Helical" evidence="8">
    <location>
        <begin position="12"/>
        <end position="30"/>
    </location>
</feature>